<feature type="domain" description="ABC transmembrane type-1" evidence="8">
    <location>
        <begin position="120"/>
        <end position="331"/>
    </location>
</feature>
<dbReference type="Pfam" id="PF00528">
    <property type="entry name" value="BPD_transp_1"/>
    <property type="match status" value="1"/>
</dbReference>
<evidence type="ECO:0000259" key="8">
    <source>
        <dbReference type="PROSITE" id="PS50928"/>
    </source>
</evidence>
<organism evidence="9 10">
    <name type="scientific">Arthrobacter russicus</name>
    <dbReference type="NCBI Taxonomy" id="172040"/>
    <lineage>
        <taxon>Bacteria</taxon>
        <taxon>Bacillati</taxon>
        <taxon>Actinomycetota</taxon>
        <taxon>Actinomycetes</taxon>
        <taxon>Micrococcales</taxon>
        <taxon>Micrococcaceae</taxon>
        <taxon>Arthrobacter</taxon>
    </lineage>
</organism>
<feature type="transmembrane region" description="Helical" evidence="7">
    <location>
        <begin position="162"/>
        <end position="188"/>
    </location>
</feature>
<dbReference type="InterPro" id="IPR035906">
    <property type="entry name" value="MetI-like_sf"/>
</dbReference>
<comment type="similarity">
    <text evidence="7">Belongs to the binding-protein-dependent transport system permease family.</text>
</comment>
<gene>
    <name evidence="9" type="ORF">JOE69_001407</name>
</gene>
<evidence type="ECO:0000313" key="9">
    <source>
        <dbReference type="EMBL" id="MDR6269169.1"/>
    </source>
</evidence>
<comment type="subcellular location">
    <subcellularLocation>
        <location evidence="1 7">Cell membrane</location>
        <topology evidence="1 7">Multi-pass membrane protein</topology>
    </subcellularLocation>
</comment>
<dbReference type="Proteomes" id="UP001185069">
    <property type="component" value="Unassembled WGS sequence"/>
</dbReference>
<evidence type="ECO:0000256" key="4">
    <source>
        <dbReference type="ARBA" id="ARBA00022692"/>
    </source>
</evidence>
<name>A0ABU1J9S7_9MICC</name>
<feature type="transmembrane region" description="Helical" evidence="7">
    <location>
        <begin position="312"/>
        <end position="335"/>
    </location>
</feature>
<evidence type="ECO:0000256" key="7">
    <source>
        <dbReference type="RuleBase" id="RU363032"/>
    </source>
</evidence>
<protein>
    <submittedName>
        <fullName evidence="9">Peptide/nickel transport system permease protein</fullName>
    </submittedName>
</protein>
<evidence type="ECO:0000313" key="10">
    <source>
        <dbReference type="Proteomes" id="UP001185069"/>
    </source>
</evidence>
<dbReference type="CDD" id="cd06261">
    <property type="entry name" value="TM_PBP2"/>
    <property type="match status" value="1"/>
</dbReference>
<evidence type="ECO:0000256" key="1">
    <source>
        <dbReference type="ARBA" id="ARBA00004651"/>
    </source>
</evidence>
<sequence>MALPLGSEASTLGAEAEVRHQGASWPQYLGRKAGGAAISLAMVVLLGFFAFRMLPGDPVRSLSTGRQVSAEQLELLRRQYGLDQPLPAQFWRYLTDLLQGDLGLSYTFNRPVGSLILERLGPTLLLTGSAAVISLLLGLWLGQRAAWRRGSAFDRGQTGLALVFWSVPTFWVGLLLLLIFGGGLRWFPTGGMVTAGSDDTGFGYLFDVARHLVLPLVTMVAVVYAQYLMVMRASLIEEMSSDYLTTARAKGLREAEVRRKHAVPNALLPTVTLVFLTLGGLIGGAVTVETVFSWPGLGYLTFTALSTPDLPLLQGTFVVFSGIVILMNFCAELAYRVLDPRLRTG</sequence>
<keyword evidence="6 7" id="KW-0472">Membrane</keyword>
<evidence type="ECO:0000256" key="2">
    <source>
        <dbReference type="ARBA" id="ARBA00022448"/>
    </source>
</evidence>
<dbReference type="InterPro" id="IPR045621">
    <property type="entry name" value="BPD_transp_1_N"/>
</dbReference>
<accession>A0ABU1J9S7</accession>
<feature type="transmembrane region" description="Helical" evidence="7">
    <location>
        <begin position="266"/>
        <end position="292"/>
    </location>
</feature>
<dbReference type="InterPro" id="IPR000515">
    <property type="entry name" value="MetI-like"/>
</dbReference>
<reference evidence="9 10" key="1">
    <citation type="submission" date="2023-07" db="EMBL/GenBank/DDBJ databases">
        <title>Sequencing the genomes of 1000 actinobacteria strains.</title>
        <authorList>
            <person name="Klenk H.-P."/>
        </authorList>
    </citation>
    <scope>NUCLEOTIDE SEQUENCE [LARGE SCALE GENOMIC DNA]</scope>
    <source>
        <strain evidence="9 10">DSM 14555</strain>
    </source>
</reference>
<dbReference type="EMBL" id="JAVDQF010000001">
    <property type="protein sequence ID" value="MDR6269169.1"/>
    <property type="molecule type" value="Genomic_DNA"/>
</dbReference>
<evidence type="ECO:0000256" key="5">
    <source>
        <dbReference type="ARBA" id="ARBA00022989"/>
    </source>
</evidence>
<dbReference type="Gene3D" id="1.10.3720.10">
    <property type="entry name" value="MetI-like"/>
    <property type="match status" value="1"/>
</dbReference>
<keyword evidence="4 7" id="KW-0812">Transmembrane</keyword>
<dbReference type="RefSeq" id="WP_309797274.1">
    <property type="nucleotide sequence ID" value="NZ_BAAAHY010000001.1"/>
</dbReference>
<comment type="caution">
    <text evidence="9">The sequence shown here is derived from an EMBL/GenBank/DDBJ whole genome shotgun (WGS) entry which is preliminary data.</text>
</comment>
<keyword evidence="2 7" id="KW-0813">Transport</keyword>
<feature type="transmembrane region" description="Helical" evidence="7">
    <location>
        <begin position="33"/>
        <end position="54"/>
    </location>
</feature>
<dbReference type="PANTHER" id="PTHR43376:SF1">
    <property type="entry name" value="OLIGOPEPTIDE TRANSPORT SYSTEM PERMEASE PROTEIN"/>
    <property type="match status" value="1"/>
</dbReference>
<evidence type="ECO:0000256" key="3">
    <source>
        <dbReference type="ARBA" id="ARBA00022475"/>
    </source>
</evidence>
<keyword evidence="5 7" id="KW-1133">Transmembrane helix</keyword>
<feature type="transmembrane region" description="Helical" evidence="7">
    <location>
        <begin position="120"/>
        <end position="141"/>
    </location>
</feature>
<keyword evidence="10" id="KW-1185">Reference proteome</keyword>
<dbReference type="Pfam" id="PF19300">
    <property type="entry name" value="BPD_transp_1_N"/>
    <property type="match status" value="1"/>
</dbReference>
<evidence type="ECO:0000256" key="6">
    <source>
        <dbReference type="ARBA" id="ARBA00023136"/>
    </source>
</evidence>
<dbReference type="PROSITE" id="PS50928">
    <property type="entry name" value="ABC_TM1"/>
    <property type="match status" value="1"/>
</dbReference>
<dbReference type="SUPFAM" id="SSF161098">
    <property type="entry name" value="MetI-like"/>
    <property type="match status" value="1"/>
</dbReference>
<feature type="transmembrane region" description="Helical" evidence="7">
    <location>
        <begin position="208"/>
        <end position="230"/>
    </location>
</feature>
<proteinExistence type="inferred from homology"/>
<dbReference type="PANTHER" id="PTHR43376">
    <property type="entry name" value="OLIGOPEPTIDE TRANSPORT SYSTEM PERMEASE PROTEIN"/>
    <property type="match status" value="1"/>
</dbReference>
<keyword evidence="3" id="KW-1003">Cell membrane</keyword>